<dbReference type="InterPro" id="IPR001611">
    <property type="entry name" value="Leu-rich_rpt"/>
</dbReference>
<dbReference type="SUPFAM" id="SSF52047">
    <property type="entry name" value="RNI-like"/>
    <property type="match status" value="1"/>
</dbReference>
<keyword evidence="1" id="KW-0175">Coiled coil</keyword>
<keyword evidence="4" id="KW-1185">Reference proteome</keyword>
<feature type="compositionally biased region" description="Polar residues" evidence="2">
    <location>
        <begin position="417"/>
        <end position="429"/>
    </location>
</feature>
<feature type="compositionally biased region" description="Basic and acidic residues" evidence="2">
    <location>
        <begin position="464"/>
        <end position="482"/>
    </location>
</feature>
<evidence type="ECO:0000256" key="2">
    <source>
        <dbReference type="SAM" id="MobiDB-lite"/>
    </source>
</evidence>
<feature type="compositionally biased region" description="Basic and acidic residues" evidence="2">
    <location>
        <begin position="558"/>
        <end position="585"/>
    </location>
</feature>
<organism evidence="3 4">
    <name type="scientific">Varroa destructor</name>
    <name type="common">Honeybee mite</name>
    <dbReference type="NCBI Taxonomy" id="109461"/>
    <lineage>
        <taxon>Eukaryota</taxon>
        <taxon>Metazoa</taxon>
        <taxon>Ecdysozoa</taxon>
        <taxon>Arthropoda</taxon>
        <taxon>Chelicerata</taxon>
        <taxon>Arachnida</taxon>
        <taxon>Acari</taxon>
        <taxon>Parasitiformes</taxon>
        <taxon>Mesostigmata</taxon>
        <taxon>Gamasina</taxon>
        <taxon>Dermanyssoidea</taxon>
        <taxon>Varroidae</taxon>
        <taxon>Varroa</taxon>
    </lineage>
</organism>
<dbReference type="Pfam" id="PF13516">
    <property type="entry name" value="LRR_6"/>
    <property type="match status" value="2"/>
</dbReference>
<feature type="region of interest" description="Disordered" evidence="2">
    <location>
        <begin position="464"/>
        <end position="484"/>
    </location>
</feature>
<name>A0A7M7JG64_VARDE</name>
<dbReference type="InParanoid" id="A0A7M7JG64"/>
<dbReference type="AlphaFoldDB" id="A0A7M7JG64"/>
<evidence type="ECO:0000313" key="3">
    <source>
        <dbReference type="EnsemblMetazoa" id="XP_022651638"/>
    </source>
</evidence>
<dbReference type="EnsemblMetazoa" id="XM_022795903">
    <property type="protein sequence ID" value="XP_022651638"/>
    <property type="gene ID" value="LOC111246391"/>
</dbReference>
<feature type="region of interest" description="Disordered" evidence="2">
    <location>
        <begin position="507"/>
        <end position="585"/>
    </location>
</feature>
<dbReference type="InterPro" id="IPR032675">
    <property type="entry name" value="LRR_dom_sf"/>
</dbReference>
<dbReference type="PANTHER" id="PTHR24110">
    <property type="entry name" value="CENTROSOMAL PROTEIN OF 78 KDA"/>
    <property type="match status" value="1"/>
</dbReference>
<dbReference type="GeneID" id="111246391"/>
<dbReference type="RefSeq" id="XP_022651638.1">
    <property type="nucleotide sequence ID" value="XM_022795903.1"/>
</dbReference>
<feature type="coiled-coil region" evidence="1">
    <location>
        <begin position="647"/>
        <end position="674"/>
    </location>
</feature>
<proteinExistence type="predicted"/>
<dbReference type="PANTHER" id="PTHR24110:SF3">
    <property type="entry name" value="CENTROSOMAL PROTEIN OF 78 KDA"/>
    <property type="match status" value="1"/>
</dbReference>
<sequence length="737" mass="81485">MSRVDLHLQLSASGTSFLDRYTHICEREGLSLFRPVLAKLSKCCLDVNLDMILKNDLMALLHAFSNDNTLRSVRFESRLLKDNPHLTSDLRKLHLHSHGRRLPAYVEPEVMSSLCKALNRHISQNELNLKVFRLIGLPVAESELAIVSAALQASKSLQLLSFEGSPLSSKHLDVLLPVLPHVQSLTVLNFAQCRLGRAEILQISQYLQVDRKLQRLTLNGNPIGDSGIEQLVKALRHHTSLKALDLQNCGLSSTGCRSLENLLRNNLEIEICDIRRNTAVSRNSALAIAEILFENTKYRPSGNTFRPLDLDMSPSIDGNRLALEDSGLDEVRHNPTIRETPSVKLPPKDLQLKIQGSDDYKTKLIISDVPAHEGIYISNDLLSKFETSLVKFQVLLDYLESEHLETGLGPLGGGGSHSVSRTSSQQHNPHVQKRLTTRVVVQKSIPSSDDLPGMPQAGVLLTSEKKNSQPDDQEPALKENKNSRCSKSYTNCFTDCKSSSTLSTKANLIPVSDKTPSGKVNRQKQDEESAFVSDPTTTGAIITKKNNSTVKKSSSKAVDPKAEQQDKDKQDEENENDRTITSDHEFDNGSFEFNFTDIGGITKESSYMKIAGEIFDDPKDVLESTRTSLTPSRVSSITDSHASTKTATNTNTNVDELQERLRNIQSRYNVASCSLKTLNSVTNEAGENVQRKTHADNVISSLENWSAGDGKRSLELSDVSLESSFSGDLTGSDLDKF</sequence>
<protein>
    <submittedName>
        <fullName evidence="3">Uncharacterized protein</fullName>
    </submittedName>
</protein>
<feature type="region of interest" description="Disordered" evidence="2">
    <location>
        <begin position="409"/>
        <end position="436"/>
    </location>
</feature>
<dbReference type="Gene3D" id="3.80.10.10">
    <property type="entry name" value="Ribonuclease Inhibitor"/>
    <property type="match status" value="1"/>
</dbReference>
<accession>A0A7M7JG64</accession>
<dbReference type="Proteomes" id="UP000594260">
    <property type="component" value="Unplaced"/>
</dbReference>
<evidence type="ECO:0000256" key="1">
    <source>
        <dbReference type="SAM" id="Coils"/>
    </source>
</evidence>
<reference evidence="3" key="1">
    <citation type="submission" date="2021-01" db="UniProtKB">
        <authorList>
            <consortium name="EnsemblMetazoa"/>
        </authorList>
    </citation>
    <scope>IDENTIFICATION</scope>
</reference>
<dbReference type="OrthoDB" id="78308at2759"/>
<dbReference type="KEGG" id="vde:111246391"/>
<feature type="compositionally biased region" description="Low complexity" evidence="2">
    <location>
        <begin position="543"/>
        <end position="556"/>
    </location>
</feature>
<evidence type="ECO:0000313" key="4">
    <source>
        <dbReference type="Proteomes" id="UP000594260"/>
    </source>
</evidence>
<dbReference type="SMART" id="SM00368">
    <property type="entry name" value="LRR_RI"/>
    <property type="match status" value="2"/>
</dbReference>